<gene>
    <name evidence="2" type="ORF">NQ318_006906</name>
</gene>
<name>A0AAV8XLU9_9CUCU</name>
<evidence type="ECO:0000259" key="1">
    <source>
        <dbReference type="Pfam" id="PF13843"/>
    </source>
</evidence>
<evidence type="ECO:0000313" key="3">
    <source>
        <dbReference type="Proteomes" id="UP001162162"/>
    </source>
</evidence>
<dbReference type="InterPro" id="IPR052638">
    <property type="entry name" value="PiggyBac_TE-derived"/>
</dbReference>
<organism evidence="2 3">
    <name type="scientific">Aromia moschata</name>
    <dbReference type="NCBI Taxonomy" id="1265417"/>
    <lineage>
        <taxon>Eukaryota</taxon>
        <taxon>Metazoa</taxon>
        <taxon>Ecdysozoa</taxon>
        <taxon>Arthropoda</taxon>
        <taxon>Hexapoda</taxon>
        <taxon>Insecta</taxon>
        <taxon>Pterygota</taxon>
        <taxon>Neoptera</taxon>
        <taxon>Endopterygota</taxon>
        <taxon>Coleoptera</taxon>
        <taxon>Polyphaga</taxon>
        <taxon>Cucujiformia</taxon>
        <taxon>Chrysomeloidea</taxon>
        <taxon>Cerambycidae</taxon>
        <taxon>Cerambycinae</taxon>
        <taxon>Callichromatini</taxon>
        <taxon>Aromia</taxon>
    </lineage>
</organism>
<keyword evidence="3" id="KW-1185">Reference proteome</keyword>
<feature type="non-terminal residue" evidence="2">
    <location>
        <position position="191"/>
    </location>
</feature>
<comment type="caution">
    <text evidence="2">The sequence shown here is derived from an EMBL/GenBank/DDBJ whole genome shotgun (WGS) entry which is preliminary data.</text>
</comment>
<protein>
    <recommendedName>
        <fullName evidence="1">PiggyBac transposable element-derived protein domain-containing protein</fullName>
    </recommendedName>
</protein>
<dbReference type="PANTHER" id="PTHR47055">
    <property type="entry name" value="DDE_TNP_1_7 DOMAIN-CONTAINING PROTEIN"/>
    <property type="match status" value="1"/>
</dbReference>
<evidence type="ECO:0000313" key="2">
    <source>
        <dbReference type="EMBL" id="KAJ8939858.1"/>
    </source>
</evidence>
<dbReference type="Pfam" id="PF13843">
    <property type="entry name" value="DDE_Tnp_1_7"/>
    <property type="match status" value="1"/>
</dbReference>
<proteinExistence type="predicted"/>
<dbReference type="GO" id="GO:0043565">
    <property type="term" value="F:sequence-specific DNA binding"/>
    <property type="evidence" value="ECO:0007669"/>
    <property type="project" value="TreeGrafter"/>
</dbReference>
<dbReference type="PANTHER" id="PTHR47055:SF3">
    <property type="entry name" value="PHORBOL-ESTER_DAG-TYPE DOMAIN-CONTAINING PROTEIN"/>
    <property type="match status" value="1"/>
</dbReference>
<reference evidence="2" key="1">
    <citation type="journal article" date="2023" name="Insect Mol. Biol.">
        <title>Genome sequencing provides insights into the evolution of gene families encoding plant cell wall-degrading enzymes in longhorned beetles.</title>
        <authorList>
            <person name="Shin N.R."/>
            <person name="Okamura Y."/>
            <person name="Kirsch R."/>
            <person name="Pauchet Y."/>
        </authorList>
    </citation>
    <scope>NUCLEOTIDE SEQUENCE</scope>
    <source>
        <strain evidence="2">AMC_N1</strain>
    </source>
</reference>
<dbReference type="AlphaFoldDB" id="A0AAV8XLU9"/>
<dbReference type="Proteomes" id="UP001162162">
    <property type="component" value="Unassembled WGS sequence"/>
</dbReference>
<dbReference type="EMBL" id="JAPWTK010000463">
    <property type="protein sequence ID" value="KAJ8939858.1"/>
    <property type="molecule type" value="Genomic_DNA"/>
</dbReference>
<feature type="domain" description="PiggyBac transposable element-derived protein" evidence="1">
    <location>
        <begin position="6"/>
        <end position="180"/>
    </location>
</feature>
<sequence>MVTLDKDDKYAKLRPLFDPVNIRNKQFGIFRHNLAIDEKMVPYFGRHSCKIYGAYIRRMATFFSFIPYAGANRKQEKQKSSVGLEGDVIFELLSAADEQSNYRVFFDNFFSPYKLFKILHLKNFFATGTIHENRTNHCPLEFAKSLTKRGRRCYNSAGERSINLTLMKWNDNAFVTAASNNFSLSPLTIAK</sequence>
<accession>A0AAV8XLU9</accession>
<dbReference type="InterPro" id="IPR029526">
    <property type="entry name" value="PGBD"/>
</dbReference>